<accession>A0AA38X5V7</accession>
<protein>
    <recommendedName>
        <fullName evidence="1">Heterokaryon incompatibility domain-containing protein</fullName>
    </recommendedName>
</protein>
<reference evidence="2" key="1">
    <citation type="submission" date="2022-10" db="EMBL/GenBank/DDBJ databases">
        <title>Culturing micro-colonial fungi from biological soil crusts in the Mojave desert and describing Neophaeococcomyces mojavensis, and introducing the new genera and species Taxawa tesnikishii.</title>
        <authorList>
            <person name="Kurbessoian T."/>
            <person name="Stajich J.E."/>
        </authorList>
    </citation>
    <scope>NUCLEOTIDE SEQUENCE</scope>
    <source>
        <strain evidence="2">TK_41</strain>
    </source>
</reference>
<sequence>MTRGKKAYRYQPLDITSDHVRLVTILPKRMEKSIHLSLEQVSIHHIDGQYEAISYTWEPKLPYRHVMVDGRQLRVGYNIWRFLKHCRDTNLTKARLWIDAICINQDNDAEKNDQVARMGHIFESASRVLIWLGSESERRDASLADLDPKDFETWLDVLRQRDDRSLSLEDQIMSIVYNPYWRRIWILQETALAREVSIIWGAHLLGHDHITTIYLTARENSKPGYRAWVARRNDPIFEDLGTGLLDHHPMCGVRTDPKGAPRKSSLTETIRTYHRARHLCLNPRDQIYGLLGIVNSPDTPVVDYDCTLEELFARTVTCMNNDLADHLSKGNLGLDISVVSNLLRALGVSHTSYLWALKTLSSKKTECLLVHDLKIRLGPVFCFLVPLRNSSPSQRMHHKGVMMVKMGCGQIEHFLQSAPPSEADCEESPDPSTWDIEDTNILLLCWLGIFPTLIIRRHERNHVSIERFVWFDLTRSLAEPVLHIDKALPVDLLNALEKDLNSFGLDWSSAYRGENFDFYFSLSALNLVSLCDLL</sequence>
<organism evidence="2 3">
    <name type="scientific">Cladophialophora chaetospira</name>
    <dbReference type="NCBI Taxonomy" id="386627"/>
    <lineage>
        <taxon>Eukaryota</taxon>
        <taxon>Fungi</taxon>
        <taxon>Dikarya</taxon>
        <taxon>Ascomycota</taxon>
        <taxon>Pezizomycotina</taxon>
        <taxon>Eurotiomycetes</taxon>
        <taxon>Chaetothyriomycetidae</taxon>
        <taxon>Chaetothyriales</taxon>
        <taxon>Herpotrichiellaceae</taxon>
        <taxon>Cladophialophora</taxon>
    </lineage>
</organism>
<evidence type="ECO:0000313" key="2">
    <source>
        <dbReference type="EMBL" id="KAJ9607322.1"/>
    </source>
</evidence>
<dbReference type="InterPro" id="IPR010730">
    <property type="entry name" value="HET"/>
</dbReference>
<comment type="caution">
    <text evidence="2">The sequence shown here is derived from an EMBL/GenBank/DDBJ whole genome shotgun (WGS) entry which is preliminary data.</text>
</comment>
<proteinExistence type="predicted"/>
<keyword evidence="3" id="KW-1185">Reference proteome</keyword>
<feature type="domain" description="Heterokaryon incompatibility" evidence="1">
    <location>
        <begin position="50"/>
        <end position="189"/>
    </location>
</feature>
<gene>
    <name evidence="2" type="ORF">H2200_008395</name>
</gene>
<dbReference type="Pfam" id="PF06985">
    <property type="entry name" value="HET"/>
    <property type="match status" value="1"/>
</dbReference>
<dbReference type="AlphaFoldDB" id="A0AA38X5V7"/>
<dbReference type="PANTHER" id="PTHR24148:SF73">
    <property type="entry name" value="HET DOMAIN PROTEIN (AFU_ORTHOLOGUE AFUA_8G01020)"/>
    <property type="match status" value="1"/>
</dbReference>
<evidence type="ECO:0000259" key="1">
    <source>
        <dbReference type="Pfam" id="PF06985"/>
    </source>
</evidence>
<dbReference type="EMBL" id="JAPDRK010000012">
    <property type="protein sequence ID" value="KAJ9607322.1"/>
    <property type="molecule type" value="Genomic_DNA"/>
</dbReference>
<dbReference type="InterPro" id="IPR052895">
    <property type="entry name" value="HetReg/Transcr_Mod"/>
</dbReference>
<dbReference type="PANTHER" id="PTHR24148">
    <property type="entry name" value="ANKYRIN REPEAT DOMAIN-CONTAINING PROTEIN 39 HOMOLOG-RELATED"/>
    <property type="match status" value="1"/>
</dbReference>
<evidence type="ECO:0000313" key="3">
    <source>
        <dbReference type="Proteomes" id="UP001172673"/>
    </source>
</evidence>
<name>A0AA38X5V7_9EURO</name>
<dbReference type="Proteomes" id="UP001172673">
    <property type="component" value="Unassembled WGS sequence"/>
</dbReference>